<feature type="compositionally biased region" description="Basic and acidic residues" evidence="1">
    <location>
        <begin position="47"/>
        <end position="62"/>
    </location>
</feature>
<organism evidence="2 3">
    <name type="scientific">Streptomyces lydicamycinicus</name>
    <dbReference type="NCBI Taxonomy" id="1546107"/>
    <lineage>
        <taxon>Bacteria</taxon>
        <taxon>Bacillati</taxon>
        <taxon>Actinomycetota</taxon>
        <taxon>Actinomycetes</taxon>
        <taxon>Kitasatosporales</taxon>
        <taxon>Streptomycetaceae</taxon>
        <taxon>Streptomyces</taxon>
    </lineage>
</organism>
<proteinExistence type="predicted"/>
<dbReference type="EMBL" id="BBNO01000010">
    <property type="protein sequence ID" value="GAO12238.1"/>
    <property type="molecule type" value="Genomic_DNA"/>
</dbReference>
<protein>
    <submittedName>
        <fullName evidence="2">Uncharacterized protein</fullName>
    </submittedName>
</protein>
<sequence>MAPGGEVGGGGDVLLVRKSGGVHHDGPHPGGDALTDEVRIGDVVEVDRDPGRGALGEGERGTGDGQQAAVVADAVLADLKDQWDTGALGGGDERLGGLQMDDIEGRGTGPRLTRGVDDR</sequence>
<accession>A0A0P4RG38</accession>
<feature type="compositionally biased region" description="Gly residues" evidence="1">
    <location>
        <begin position="1"/>
        <end position="12"/>
    </location>
</feature>
<comment type="caution">
    <text evidence="2">The sequence shown here is derived from an EMBL/GenBank/DDBJ whole genome shotgun (WGS) entry which is preliminary data.</text>
</comment>
<reference evidence="2 3" key="2">
    <citation type="journal article" date="2015" name="Stand. Genomic Sci.">
        <title>Draft genome sequence of marine-derived Streptomyces sp. TP-A0598, a producer of anti-MRSA antibiotic lydicamycins.</title>
        <authorList>
            <person name="Komaki H."/>
            <person name="Ichikawa N."/>
            <person name="Hosoyama A."/>
            <person name="Fujita N."/>
            <person name="Igarashi Y."/>
        </authorList>
    </citation>
    <scope>NUCLEOTIDE SEQUENCE [LARGE SCALE GENOMIC DNA]</scope>
    <source>
        <strain evidence="2 3">NBRC 110027</strain>
    </source>
</reference>
<evidence type="ECO:0000313" key="2">
    <source>
        <dbReference type="EMBL" id="GAO12238.1"/>
    </source>
</evidence>
<keyword evidence="3" id="KW-1185">Reference proteome</keyword>
<dbReference type="AlphaFoldDB" id="A0A0P4RG38"/>
<feature type="region of interest" description="Disordered" evidence="1">
    <location>
        <begin position="1"/>
        <end position="35"/>
    </location>
</feature>
<feature type="region of interest" description="Disordered" evidence="1">
    <location>
        <begin position="47"/>
        <end position="66"/>
    </location>
</feature>
<reference evidence="3" key="1">
    <citation type="submission" date="2014-09" db="EMBL/GenBank/DDBJ databases">
        <title>Whole genome shotgun sequence of Streptomyces sp. NBRC 110027.</title>
        <authorList>
            <person name="Komaki H."/>
            <person name="Ichikawa N."/>
            <person name="Katano-Makiyama Y."/>
            <person name="Hosoyama A."/>
            <person name="Hashimoto M."/>
            <person name="Uohara A."/>
            <person name="Kitahashi Y."/>
            <person name="Ohji S."/>
            <person name="Kimura A."/>
            <person name="Yamazoe A."/>
            <person name="Igarashi Y."/>
            <person name="Fujita N."/>
        </authorList>
    </citation>
    <scope>NUCLEOTIDE SEQUENCE [LARGE SCALE GENOMIC DNA]</scope>
    <source>
        <strain evidence="3">NBRC 110027</strain>
    </source>
</reference>
<gene>
    <name evidence="2" type="ORF">TPA0598_10_02080</name>
</gene>
<evidence type="ECO:0000256" key="1">
    <source>
        <dbReference type="SAM" id="MobiDB-lite"/>
    </source>
</evidence>
<feature type="region of interest" description="Disordered" evidence="1">
    <location>
        <begin position="84"/>
        <end position="119"/>
    </location>
</feature>
<name>A0A0P4RG38_9ACTN</name>
<evidence type="ECO:0000313" key="3">
    <source>
        <dbReference type="Proteomes" id="UP000048965"/>
    </source>
</evidence>
<dbReference type="Proteomes" id="UP000048965">
    <property type="component" value="Unassembled WGS sequence"/>
</dbReference>